<accession>A0A4R5PH44</accession>
<dbReference type="OrthoDB" id="7477016at2"/>
<dbReference type="Gene3D" id="1.10.3990.20">
    <property type="entry name" value="protein bp1543"/>
    <property type="match status" value="1"/>
</dbReference>
<evidence type="ECO:0000313" key="3">
    <source>
        <dbReference type="Proteomes" id="UP000295131"/>
    </source>
</evidence>
<evidence type="ECO:0000313" key="2">
    <source>
        <dbReference type="EMBL" id="TDH34217.1"/>
    </source>
</evidence>
<dbReference type="AlphaFoldDB" id="A0A4R5PH44"/>
<evidence type="ECO:0000259" key="1">
    <source>
        <dbReference type="Pfam" id="PF13467"/>
    </source>
</evidence>
<dbReference type="EMBL" id="SMSI01000004">
    <property type="protein sequence ID" value="TDH34217.1"/>
    <property type="molecule type" value="Genomic_DNA"/>
</dbReference>
<proteinExistence type="predicted"/>
<dbReference type="InterPro" id="IPR027373">
    <property type="entry name" value="RHH_dom"/>
</dbReference>
<keyword evidence="3" id="KW-1185">Reference proteome</keyword>
<name>A0A4R5PH44_9HYPH</name>
<comment type="caution">
    <text evidence="2">The sequence shown here is derived from an EMBL/GenBank/DDBJ whole genome shotgun (WGS) entry which is preliminary data.</text>
</comment>
<dbReference type="InterPro" id="IPR038268">
    <property type="entry name" value="RHH_sf"/>
</dbReference>
<dbReference type="RefSeq" id="WP_133285563.1">
    <property type="nucleotide sequence ID" value="NZ_SMSI01000004.1"/>
</dbReference>
<organism evidence="2 3">
    <name type="scientific">Pseudohoeflea suaedae</name>
    <dbReference type="NCBI Taxonomy" id="877384"/>
    <lineage>
        <taxon>Bacteria</taxon>
        <taxon>Pseudomonadati</taxon>
        <taxon>Pseudomonadota</taxon>
        <taxon>Alphaproteobacteria</taxon>
        <taxon>Hyphomicrobiales</taxon>
        <taxon>Rhizobiaceae</taxon>
        <taxon>Pseudohoeflea</taxon>
    </lineage>
</organism>
<dbReference type="Pfam" id="PF13467">
    <property type="entry name" value="RHH_4"/>
    <property type="match status" value="1"/>
</dbReference>
<protein>
    <recommendedName>
        <fullName evidence="1">Ribbon-helix-helix domain-containing protein</fullName>
    </recommendedName>
</protein>
<feature type="domain" description="Ribbon-helix-helix" evidence="1">
    <location>
        <begin position="5"/>
        <end position="67"/>
    </location>
</feature>
<sequence length="86" mass="9709">MTANRKRSVTIRGHRTSFSVEDAFWTCLRQMARQRGISLSALIADIDKDRDESDNLSSRLRLAVLDWALAGRNGETDPFNSPDRTA</sequence>
<dbReference type="Proteomes" id="UP000295131">
    <property type="component" value="Unassembled WGS sequence"/>
</dbReference>
<gene>
    <name evidence="2" type="ORF">E2A64_16190</name>
</gene>
<reference evidence="2 3" key="1">
    <citation type="journal article" date="2013" name="Int. J. Syst. Evol. Microbiol.">
        <title>Hoeflea suaedae sp. nov., an endophytic bacterium isolated from the root of the halophyte Suaeda maritima.</title>
        <authorList>
            <person name="Chung E.J."/>
            <person name="Park J.A."/>
            <person name="Pramanik P."/>
            <person name="Bibi F."/>
            <person name="Jeon C.O."/>
            <person name="Chung Y.R."/>
        </authorList>
    </citation>
    <scope>NUCLEOTIDE SEQUENCE [LARGE SCALE GENOMIC DNA]</scope>
    <source>
        <strain evidence="2 3">YC6898</strain>
    </source>
</reference>